<evidence type="ECO:0000313" key="2">
    <source>
        <dbReference type="Proteomes" id="UP000248790"/>
    </source>
</evidence>
<sequence>MERKESIIQGKTFAFGVRTVNLYKWLVDNQVPYKIAEQLLRSGTSIGANVEEATGGYSRKDFSAKIGIAYKEARETRYWLRLLQATDYLNERMATSMLNDCEELIKILSSILLTTQENAGMVREENPDYSILNS</sequence>
<dbReference type="Gene3D" id="1.20.1440.60">
    <property type="entry name" value="23S rRNA-intervening sequence"/>
    <property type="match status" value="1"/>
</dbReference>
<dbReference type="Proteomes" id="UP000248790">
    <property type="component" value="Unassembled WGS sequence"/>
</dbReference>
<reference evidence="1 2" key="1">
    <citation type="submission" date="2018-06" db="EMBL/GenBank/DDBJ databases">
        <title>Genomic Encyclopedia of Archaeal and Bacterial Type Strains, Phase II (KMG-II): from individual species to whole genera.</title>
        <authorList>
            <person name="Goeker M."/>
        </authorList>
    </citation>
    <scope>NUCLEOTIDE SEQUENCE [LARGE SCALE GENOMIC DNA]</scope>
    <source>
        <strain evidence="1 2">DSM 21851</strain>
    </source>
</reference>
<dbReference type="SUPFAM" id="SSF158446">
    <property type="entry name" value="IVS-encoded protein-like"/>
    <property type="match status" value="1"/>
</dbReference>
<dbReference type="InterPro" id="IPR036583">
    <property type="entry name" value="23S_rRNA_IVS_sf"/>
</dbReference>
<proteinExistence type="predicted"/>
<protein>
    <submittedName>
        <fullName evidence="1">Four helix bundle protein</fullName>
    </submittedName>
</protein>
<dbReference type="AlphaFoldDB" id="A0A327WU12"/>
<dbReference type="PIRSF" id="PIRSF035652">
    <property type="entry name" value="CHP02436"/>
    <property type="match status" value="1"/>
</dbReference>
<dbReference type="NCBIfam" id="TIGR02436">
    <property type="entry name" value="four helix bundle protein"/>
    <property type="match status" value="1"/>
</dbReference>
<gene>
    <name evidence="1" type="ORF">LX87_03650</name>
</gene>
<evidence type="ECO:0000313" key="1">
    <source>
        <dbReference type="EMBL" id="RAJ95900.1"/>
    </source>
</evidence>
<organism evidence="1 2">
    <name type="scientific">Larkinella arboricola</name>
    <dbReference type="NCBI Taxonomy" id="643671"/>
    <lineage>
        <taxon>Bacteria</taxon>
        <taxon>Pseudomonadati</taxon>
        <taxon>Bacteroidota</taxon>
        <taxon>Cytophagia</taxon>
        <taxon>Cytophagales</taxon>
        <taxon>Spirosomataceae</taxon>
        <taxon>Larkinella</taxon>
    </lineage>
</organism>
<dbReference type="EMBL" id="QLMC01000004">
    <property type="protein sequence ID" value="RAJ95900.1"/>
    <property type="molecule type" value="Genomic_DNA"/>
</dbReference>
<dbReference type="Pfam" id="PF05635">
    <property type="entry name" value="23S_rRNA_IVP"/>
    <property type="match status" value="1"/>
</dbReference>
<dbReference type="RefSeq" id="WP_111629676.1">
    <property type="nucleotide sequence ID" value="NZ_QLMC01000004.1"/>
</dbReference>
<dbReference type="InterPro" id="IPR012657">
    <property type="entry name" value="23S_rRNA-intervening_sequence"/>
</dbReference>
<accession>A0A327WU12</accession>
<dbReference type="PANTHER" id="PTHR38471">
    <property type="entry name" value="FOUR HELIX BUNDLE PROTEIN"/>
    <property type="match status" value="1"/>
</dbReference>
<comment type="caution">
    <text evidence="1">The sequence shown here is derived from an EMBL/GenBank/DDBJ whole genome shotgun (WGS) entry which is preliminary data.</text>
</comment>
<dbReference type="PANTHER" id="PTHR38471:SF2">
    <property type="entry name" value="FOUR HELIX BUNDLE PROTEIN"/>
    <property type="match status" value="1"/>
</dbReference>
<keyword evidence="2" id="KW-1185">Reference proteome</keyword>
<name>A0A327WU12_LARAB</name>
<dbReference type="OrthoDB" id="285993at2"/>